<dbReference type="InterPro" id="IPR012337">
    <property type="entry name" value="RNaseH-like_sf"/>
</dbReference>
<accession>A0AAV8ZFP7</accession>
<dbReference type="AlphaFoldDB" id="A0AAV8ZFP7"/>
<dbReference type="SUPFAM" id="SSF53098">
    <property type="entry name" value="Ribonuclease H-like"/>
    <property type="match status" value="1"/>
</dbReference>
<organism evidence="1 2">
    <name type="scientific">Aromia moschata</name>
    <dbReference type="NCBI Taxonomy" id="1265417"/>
    <lineage>
        <taxon>Eukaryota</taxon>
        <taxon>Metazoa</taxon>
        <taxon>Ecdysozoa</taxon>
        <taxon>Arthropoda</taxon>
        <taxon>Hexapoda</taxon>
        <taxon>Insecta</taxon>
        <taxon>Pterygota</taxon>
        <taxon>Neoptera</taxon>
        <taxon>Endopterygota</taxon>
        <taxon>Coleoptera</taxon>
        <taxon>Polyphaga</taxon>
        <taxon>Cucujiformia</taxon>
        <taxon>Chrysomeloidea</taxon>
        <taxon>Cerambycidae</taxon>
        <taxon>Cerambycinae</taxon>
        <taxon>Callichromatini</taxon>
        <taxon>Aromia</taxon>
    </lineage>
</organism>
<proteinExistence type="predicted"/>
<gene>
    <name evidence="1" type="ORF">NQ318_018347</name>
</gene>
<dbReference type="EMBL" id="JAPWTK010000003">
    <property type="protein sequence ID" value="KAJ8962363.1"/>
    <property type="molecule type" value="Genomic_DNA"/>
</dbReference>
<keyword evidence="2" id="KW-1185">Reference proteome</keyword>
<dbReference type="InterPro" id="IPR036397">
    <property type="entry name" value="RNaseH_sf"/>
</dbReference>
<sequence length="508" mass="57871">MDSILALRDYKSSSPTPYLTSSAFKKLTSKLHTNPISKTTKVTTISGLHACELVAEFHDPRTAPTISWHTLDSLYDSNHYPIVISDKTPTSINSVQKWKIAHADWDNYSSYIKSQTDNLQLSDNIDEATQQFINCIISAAEKYVGKHEIKFSNKVVPWWSEACKVAVKECKTALNRYRRTRTQEDLINFKKLKAKSKRILKESKKQSWNKFVSTITSETPPRQVWTKIKQMQGQNTIRKIPALIDNNKTVTSSQEIVRILADHFQAKSKNENIPQSLHTRRPIALPNSDSLNLPFTHQELIYALSSCKNSAAGPDDIPFNPLAQNIQETCHALASQNISVSILWVPSHVGIIGNERADQAAKEALNSDLTVKEVQLYKDLKNTLKQITTNKWQNLWNQSNTKLQSIQPTINVNNLPPMNRRDKIKIRRLRIGHTRATHGYIMESGNPTLCEHCNCQLSVKHFLSECPQYNVARQRHNITGDTKEDLNPSSNLNNIINYLKDIKLYSYI</sequence>
<name>A0AAV8ZFP7_9CUCU</name>
<comment type="caution">
    <text evidence="1">The sequence shown here is derived from an EMBL/GenBank/DDBJ whole genome shotgun (WGS) entry which is preliminary data.</text>
</comment>
<evidence type="ECO:0000313" key="2">
    <source>
        <dbReference type="Proteomes" id="UP001162162"/>
    </source>
</evidence>
<evidence type="ECO:0008006" key="3">
    <source>
        <dbReference type="Google" id="ProtNLM"/>
    </source>
</evidence>
<dbReference type="GO" id="GO:0003676">
    <property type="term" value="F:nucleic acid binding"/>
    <property type="evidence" value="ECO:0007669"/>
    <property type="project" value="InterPro"/>
</dbReference>
<dbReference type="Gene3D" id="3.30.420.10">
    <property type="entry name" value="Ribonuclease H-like superfamily/Ribonuclease H"/>
    <property type="match status" value="1"/>
</dbReference>
<evidence type="ECO:0000313" key="1">
    <source>
        <dbReference type="EMBL" id="KAJ8962363.1"/>
    </source>
</evidence>
<protein>
    <recommendedName>
        <fullName evidence="3">RNase H type-1 domain-containing protein</fullName>
    </recommendedName>
</protein>
<dbReference type="Proteomes" id="UP001162162">
    <property type="component" value="Unassembled WGS sequence"/>
</dbReference>
<reference evidence="1" key="1">
    <citation type="journal article" date="2023" name="Insect Mol. Biol.">
        <title>Genome sequencing provides insights into the evolution of gene families encoding plant cell wall-degrading enzymes in longhorned beetles.</title>
        <authorList>
            <person name="Shin N.R."/>
            <person name="Okamura Y."/>
            <person name="Kirsch R."/>
            <person name="Pauchet Y."/>
        </authorList>
    </citation>
    <scope>NUCLEOTIDE SEQUENCE</scope>
    <source>
        <strain evidence="1">AMC_N1</strain>
    </source>
</reference>